<keyword evidence="1" id="KW-0802">TPR repeat</keyword>
<sequence>MRSLFFWKEWSQTYRLPYLNSLFFLSLSLLLFGAAWYRGVANVVQWDVLSELIDLPTTIRTLTDGLFDYNVPGKAYAVSEQFVASVMQVHPWMATVLLGALLIGFAGVLSAATRLSRIPFLGMMTAFILVLAVCRFETLEIPGLDGQYVFGILAFVLGSVAYYFHAFRADIPMPARFGVFGLLLIGLTLGLGALSPVPHPALTVVSYGMPAFMLVSVGFILFIAFEIIAGLVWITSANLAPTVGQSGGSATRRTFGLRNFVLLTSLYLVNLMLVWLQNTKTLELDWLTVSPFLIYLTSLLLGIWGYRRQVEQQEAVPFAESGAFLYVGLGLVTTATMTYAFATANDPIVEMFEDAIVYSHLAMGTAFVLYVLYNFRQLFAKGLAVHRVLYKPKQAGLTVFRLGGLVVFGALLGGANLFPVRQAITGYYNGLGDLYMASGQLTSAQAFYQLGAEQEFQNHKSNYALASLALRNNEPGKAAYFFNQALLKQPSPQAFAALSSTYQQTNLFFEAIKALQRGLSQFPKSGELQNNLGYLYSRTSIADSAYYYFQTAVANTSRTEVPEANLLGLYARNPQVLATDSTLARQTDRYEYESYQANALAIRLVARPDTAGLAPPTWLAAEPPVADSLLLTEGPAGLSVGRFASLYNYALVSPRPDSLLLKTLQQRGRQVSNQDFADDLLLAQAMVAYRSGRPADTFTLLSQLADGSPRTAESYRTALGLLLMDSGLYPKANQMLELNTDTLSMYYRALTLTKMGDLVAAQSLWETAGRNDAGVAGLKQILYQERPPVSDLEKAFYVSYRTDDPNRGRYWETIRDADLKTVSGATLIEEYLATRQPFYAQMILSQMGKPAQLSPFALSLENLSALRITVFRNKLPAADSMSRGFFALPHRAERQFLLGTVLARNKKMPEADRAFAEALRLAPLDAQIATGAARFWQQQKQTDRAYRAVVGVLDYNAREPELWKTYISLCLEQRLTDYAEDALPQLQSATSPADYQAFLADYQQKLTSIEKQRQTF</sequence>
<gene>
    <name evidence="3" type="ORF">F5984_08555</name>
</gene>
<feature type="transmembrane region" description="Helical" evidence="2">
    <location>
        <begin position="148"/>
        <end position="165"/>
    </location>
</feature>
<feature type="transmembrane region" description="Helical" evidence="2">
    <location>
        <begin position="318"/>
        <end position="343"/>
    </location>
</feature>
<feature type="transmembrane region" description="Helical" evidence="2">
    <location>
        <begin position="255"/>
        <end position="276"/>
    </location>
</feature>
<feature type="transmembrane region" description="Helical" evidence="2">
    <location>
        <begin position="118"/>
        <end position="136"/>
    </location>
</feature>
<dbReference type="SMART" id="SM00028">
    <property type="entry name" value="TPR"/>
    <property type="match status" value="4"/>
</dbReference>
<feature type="transmembrane region" description="Helical" evidence="2">
    <location>
        <begin position="395"/>
        <end position="418"/>
    </location>
</feature>
<proteinExistence type="predicted"/>
<feature type="transmembrane region" description="Helical" evidence="2">
    <location>
        <begin position="21"/>
        <end position="39"/>
    </location>
</feature>
<keyword evidence="2" id="KW-0472">Membrane</keyword>
<dbReference type="InterPro" id="IPR011990">
    <property type="entry name" value="TPR-like_helical_dom_sf"/>
</dbReference>
<evidence type="ECO:0008006" key="5">
    <source>
        <dbReference type="Google" id="ProtNLM"/>
    </source>
</evidence>
<protein>
    <recommendedName>
        <fullName evidence="5">Tetratricopeptide repeat protein</fullName>
    </recommendedName>
</protein>
<keyword evidence="2" id="KW-0812">Transmembrane</keyword>
<feature type="repeat" description="TPR" evidence="1">
    <location>
        <begin position="892"/>
        <end position="925"/>
    </location>
</feature>
<dbReference type="Gene3D" id="1.25.40.10">
    <property type="entry name" value="Tetratricopeptide repeat domain"/>
    <property type="match status" value="2"/>
</dbReference>
<dbReference type="EMBL" id="WELI01000002">
    <property type="protein sequence ID" value="KAB7732241.1"/>
    <property type="molecule type" value="Genomic_DNA"/>
</dbReference>
<keyword evidence="2" id="KW-1133">Transmembrane helix</keyword>
<feature type="transmembrane region" description="Helical" evidence="2">
    <location>
        <begin position="355"/>
        <end position="375"/>
    </location>
</feature>
<name>A0A7J5U3H1_9BACT</name>
<reference evidence="3 4" key="1">
    <citation type="submission" date="2019-10" db="EMBL/GenBank/DDBJ databases">
        <title>Rudanella paleaurantiibacter sp. nov., isolated from sludge.</title>
        <authorList>
            <person name="Xu S.Q."/>
        </authorList>
    </citation>
    <scope>NUCLEOTIDE SEQUENCE [LARGE SCALE GENOMIC DNA]</scope>
    <source>
        <strain evidence="3 4">HX-22-17</strain>
    </source>
</reference>
<accession>A0A7J5U3H1</accession>
<dbReference type="AlphaFoldDB" id="A0A7J5U3H1"/>
<dbReference type="Proteomes" id="UP000488299">
    <property type="component" value="Unassembled WGS sequence"/>
</dbReference>
<feature type="transmembrane region" description="Helical" evidence="2">
    <location>
        <begin position="288"/>
        <end position="306"/>
    </location>
</feature>
<evidence type="ECO:0000313" key="3">
    <source>
        <dbReference type="EMBL" id="KAB7732241.1"/>
    </source>
</evidence>
<evidence type="ECO:0000256" key="1">
    <source>
        <dbReference type="PROSITE-ProRule" id="PRU00339"/>
    </source>
</evidence>
<evidence type="ECO:0000256" key="2">
    <source>
        <dbReference type="SAM" id="Phobius"/>
    </source>
</evidence>
<comment type="caution">
    <text evidence="3">The sequence shown here is derived from an EMBL/GenBank/DDBJ whole genome shotgun (WGS) entry which is preliminary data.</text>
</comment>
<organism evidence="3 4">
    <name type="scientific">Rudanella paleaurantiibacter</name>
    <dbReference type="NCBI Taxonomy" id="2614655"/>
    <lineage>
        <taxon>Bacteria</taxon>
        <taxon>Pseudomonadati</taxon>
        <taxon>Bacteroidota</taxon>
        <taxon>Cytophagia</taxon>
        <taxon>Cytophagales</taxon>
        <taxon>Cytophagaceae</taxon>
        <taxon>Rudanella</taxon>
    </lineage>
</organism>
<dbReference type="RefSeq" id="WP_152123810.1">
    <property type="nucleotide sequence ID" value="NZ_WELI01000002.1"/>
</dbReference>
<feature type="transmembrane region" description="Helical" evidence="2">
    <location>
        <begin position="177"/>
        <end position="197"/>
    </location>
</feature>
<keyword evidence="4" id="KW-1185">Reference proteome</keyword>
<dbReference type="SUPFAM" id="SSF48452">
    <property type="entry name" value="TPR-like"/>
    <property type="match status" value="2"/>
</dbReference>
<dbReference type="PROSITE" id="PS50005">
    <property type="entry name" value="TPR"/>
    <property type="match status" value="1"/>
</dbReference>
<feature type="transmembrane region" description="Helical" evidence="2">
    <location>
        <begin position="92"/>
        <end position="111"/>
    </location>
</feature>
<feature type="transmembrane region" description="Helical" evidence="2">
    <location>
        <begin position="209"/>
        <end position="234"/>
    </location>
</feature>
<dbReference type="InterPro" id="IPR019734">
    <property type="entry name" value="TPR_rpt"/>
</dbReference>
<evidence type="ECO:0000313" key="4">
    <source>
        <dbReference type="Proteomes" id="UP000488299"/>
    </source>
</evidence>